<dbReference type="GO" id="GO:0000723">
    <property type="term" value="P:telomere maintenance"/>
    <property type="evidence" value="ECO:0007669"/>
    <property type="project" value="EnsemblFungi"/>
</dbReference>
<feature type="compositionally biased region" description="Basic and acidic residues" evidence="19">
    <location>
        <begin position="631"/>
        <end position="642"/>
    </location>
</feature>
<keyword evidence="14 16" id="KW-0539">Nucleus</keyword>
<evidence type="ECO:0000256" key="13">
    <source>
        <dbReference type="ARBA" id="ARBA00023211"/>
    </source>
</evidence>
<dbReference type="GO" id="GO:0010780">
    <property type="term" value="P:meiotic DNA double-strand break formation involved in reciprocal meiotic recombination"/>
    <property type="evidence" value="ECO:0007669"/>
    <property type="project" value="EnsemblFungi"/>
</dbReference>
<keyword evidence="7" id="KW-0479">Metal-binding</keyword>
<evidence type="ECO:0000256" key="17">
    <source>
        <dbReference type="PIRSR" id="PIRSR000882-1"/>
    </source>
</evidence>
<dbReference type="SMART" id="SM01347">
    <property type="entry name" value="Mre11_DNA_bind"/>
    <property type="match status" value="1"/>
</dbReference>
<dbReference type="GO" id="GO:0030437">
    <property type="term" value="P:ascospore formation"/>
    <property type="evidence" value="ECO:0007669"/>
    <property type="project" value="EnsemblFungi"/>
</dbReference>
<dbReference type="AlphaFoldDB" id="C5MFL7"/>
<evidence type="ECO:0000313" key="22">
    <source>
        <dbReference type="Proteomes" id="UP000002037"/>
    </source>
</evidence>
<accession>C5MFL7</accession>
<keyword evidence="15 16" id="KW-0469">Meiosis</keyword>
<keyword evidence="22" id="KW-1185">Reference proteome</keyword>
<evidence type="ECO:0000256" key="19">
    <source>
        <dbReference type="SAM" id="MobiDB-lite"/>
    </source>
</evidence>
<keyword evidence="5" id="KW-0158">Chromosome</keyword>
<dbReference type="GeneID" id="8298863"/>
<evidence type="ECO:0000259" key="20">
    <source>
        <dbReference type="SMART" id="SM01347"/>
    </source>
</evidence>
<gene>
    <name evidence="21" type="ORF">CTRG_04860</name>
</gene>
<dbReference type="GO" id="GO:0062176">
    <property type="term" value="P:R-loop processing"/>
    <property type="evidence" value="ECO:0007669"/>
    <property type="project" value="EnsemblFungi"/>
</dbReference>
<evidence type="ECO:0000256" key="6">
    <source>
        <dbReference type="ARBA" id="ARBA00022722"/>
    </source>
</evidence>
<dbReference type="Pfam" id="PF04152">
    <property type="entry name" value="Mre11_DNA_bind"/>
    <property type="match status" value="1"/>
</dbReference>
<dbReference type="InterPro" id="IPR003701">
    <property type="entry name" value="Mre11"/>
</dbReference>
<evidence type="ECO:0000256" key="11">
    <source>
        <dbReference type="ARBA" id="ARBA00022839"/>
    </source>
</evidence>
<keyword evidence="8 16" id="KW-0255">Endonuclease</keyword>
<evidence type="ECO:0000256" key="5">
    <source>
        <dbReference type="ARBA" id="ARBA00022454"/>
    </source>
</evidence>
<evidence type="ECO:0000256" key="3">
    <source>
        <dbReference type="ARBA" id="ARBA00004286"/>
    </source>
</evidence>
<dbReference type="InterPro" id="IPR041796">
    <property type="entry name" value="Mre11_N"/>
</dbReference>
<organism evidence="21 22">
    <name type="scientific">Candida tropicalis (strain ATCC MYA-3404 / T1)</name>
    <name type="common">Yeast</name>
    <dbReference type="NCBI Taxonomy" id="294747"/>
    <lineage>
        <taxon>Eukaryota</taxon>
        <taxon>Fungi</taxon>
        <taxon>Dikarya</taxon>
        <taxon>Ascomycota</taxon>
        <taxon>Saccharomycotina</taxon>
        <taxon>Pichiomycetes</taxon>
        <taxon>Debaryomycetaceae</taxon>
        <taxon>Candida/Lodderomyces clade</taxon>
        <taxon>Candida</taxon>
    </lineage>
</organism>
<reference evidence="21 22" key="1">
    <citation type="journal article" date="2009" name="Nature">
        <title>Evolution of pathogenicity and sexual reproduction in eight Candida genomes.</title>
        <authorList>
            <person name="Butler G."/>
            <person name="Rasmussen M.D."/>
            <person name="Lin M.F."/>
            <person name="Santos M.A."/>
            <person name="Sakthikumar S."/>
            <person name="Munro C.A."/>
            <person name="Rheinbay E."/>
            <person name="Grabherr M."/>
            <person name="Forche A."/>
            <person name="Reedy J.L."/>
            <person name="Agrafioti I."/>
            <person name="Arnaud M.B."/>
            <person name="Bates S."/>
            <person name="Brown A.J."/>
            <person name="Brunke S."/>
            <person name="Costanzo M.C."/>
            <person name="Fitzpatrick D.A."/>
            <person name="de Groot P.W."/>
            <person name="Harris D."/>
            <person name="Hoyer L.L."/>
            <person name="Hube B."/>
            <person name="Klis F.M."/>
            <person name="Kodira C."/>
            <person name="Lennard N."/>
            <person name="Logue M.E."/>
            <person name="Martin R."/>
            <person name="Neiman A.M."/>
            <person name="Nikolaou E."/>
            <person name="Quail M.A."/>
            <person name="Quinn J."/>
            <person name="Santos M.C."/>
            <person name="Schmitzberger F.F."/>
            <person name="Sherlock G."/>
            <person name="Shah P."/>
            <person name="Silverstein K.A."/>
            <person name="Skrzypek M.S."/>
            <person name="Soll D."/>
            <person name="Staggs R."/>
            <person name="Stansfield I."/>
            <person name="Stumpf M.P."/>
            <person name="Sudbery P.E."/>
            <person name="Srikantha T."/>
            <person name="Zeng Q."/>
            <person name="Berman J."/>
            <person name="Berriman M."/>
            <person name="Heitman J."/>
            <person name="Gow N.A."/>
            <person name="Lorenz M.C."/>
            <person name="Birren B.W."/>
            <person name="Kellis M."/>
            <person name="Cuomo C.A."/>
        </authorList>
    </citation>
    <scope>NUCLEOTIDE SEQUENCE [LARGE SCALE GENOMIC DNA]</scope>
    <source>
        <strain evidence="22">ATCC MYA-3404 / T1</strain>
    </source>
</reference>
<keyword evidence="9 16" id="KW-0227">DNA damage</keyword>
<feature type="compositionally biased region" description="Acidic residues" evidence="19">
    <location>
        <begin position="693"/>
        <end position="706"/>
    </location>
</feature>
<dbReference type="FunFam" id="3.60.21.10:FF:000011">
    <property type="entry name" value="Double-strand break repair protein"/>
    <property type="match status" value="1"/>
</dbReference>
<evidence type="ECO:0000256" key="15">
    <source>
        <dbReference type="ARBA" id="ARBA00023254"/>
    </source>
</evidence>
<evidence type="ECO:0000256" key="10">
    <source>
        <dbReference type="ARBA" id="ARBA00022801"/>
    </source>
</evidence>
<keyword evidence="10 16" id="KW-0378">Hydrolase</keyword>
<dbReference type="VEuPathDB" id="FungiDB:CTRG_04860"/>
<dbReference type="GO" id="GO:0008296">
    <property type="term" value="F:3'-5'-DNA exonuclease activity"/>
    <property type="evidence" value="ECO:0007669"/>
    <property type="project" value="EnsemblFungi"/>
</dbReference>
<dbReference type="CDD" id="cd00840">
    <property type="entry name" value="MPP_Mre11_N"/>
    <property type="match status" value="1"/>
</dbReference>
<dbReference type="GO" id="GO:0060090">
    <property type="term" value="F:molecular adaptor activity"/>
    <property type="evidence" value="ECO:0007669"/>
    <property type="project" value="EnsemblFungi"/>
</dbReference>
<dbReference type="GO" id="GO:0004017">
    <property type="term" value="F:AMP kinase activity"/>
    <property type="evidence" value="ECO:0007669"/>
    <property type="project" value="EnsemblFungi"/>
</dbReference>
<evidence type="ECO:0000256" key="1">
    <source>
        <dbReference type="ARBA" id="ARBA00001936"/>
    </source>
</evidence>
<dbReference type="OrthoDB" id="30417at2759"/>
<dbReference type="GO" id="GO:0140445">
    <property type="term" value="C:chromosome, telomeric repeat region"/>
    <property type="evidence" value="ECO:0007669"/>
    <property type="project" value="EnsemblFungi"/>
</dbReference>
<dbReference type="SUPFAM" id="SSF56300">
    <property type="entry name" value="Metallo-dependent phosphatases"/>
    <property type="match status" value="1"/>
</dbReference>
<dbReference type="PIRSF" id="PIRSF000882">
    <property type="entry name" value="DSB_repair_MRE11"/>
    <property type="match status" value="1"/>
</dbReference>
<dbReference type="GO" id="GO:0031573">
    <property type="term" value="P:mitotic intra-S DNA damage checkpoint signaling"/>
    <property type="evidence" value="ECO:0007669"/>
    <property type="project" value="EnsemblFungi"/>
</dbReference>
<dbReference type="GO" id="GO:0097552">
    <property type="term" value="P:mitochondrial double-strand break repair via homologous recombination"/>
    <property type="evidence" value="ECO:0007669"/>
    <property type="project" value="EnsemblFungi"/>
</dbReference>
<dbReference type="GO" id="GO:1990918">
    <property type="term" value="P:double-strand break repair involved in meiotic recombination"/>
    <property type="evidence" value="ECO:0007669"/>
    <property type="project" value="EnsemblFungi"/>
</dbReference>
<evidence type="ECO:0000256" key="2">
    <source>
        <dbReference type="ARBA" id="ARBA00004123"/>
    </source>
</evidence>
<name>C5MFL7_CANTT</name>
<dbReference type="NCBIfam" id="TIGR00583">
    <property type="entry name" value="mre11"/>
    <property type="match status" value="1"/>
</dbReference>
<evidence type="ECO:0000256" key="4">
    <source>
        <dbReference type="ARBA" id="ARBA00009028"/>
    </source>
</evidence>
<proteinExistence type="inferred from homology"/>
<dbReference type="PANTHER" id="PTHR10139:SF1">
    <property type="entry name" value="DOUBLE-STRAND BREAK REPAIR PROTEIN MRE11"/>
    <property type="match status" value="1"/>
</dbReference>
<dbReference type="HOGENOM" id="CLU_009535_3_0_1"/>
<feature type="active site" description="Proton donor" evidence="17">
    <location>
        <position position="226"/>
    </location>
</feature>
<keyword evidence="11 16" id="KW-0269">Exonuclease</keyword>
<dbReference type="KEGG" id="ctp:CTRG_04860"/>
<dbReference type="Pfam" id="PF00149">
    <property type="entry name" value="Metallophos"/>
    <property type="match status" value="1"/>
</dbReference>
<comment type="similarity">
    <text evidence="4 16 18">Belongs to the MRE11/RAD32 family.</text>
</comment>
<dbReference type="GO" id="GO:0030870">
    <property type="term" value="C:Mre11 complex"/>
    <property type="evidence" value="ECO:0007669"/>
    <property type="project" value="UniProtKB-UniRule"/>
</dbReference>
<dbReference type="GO" id="GO:0000727">
    <property type="term" value="P:double-strand break repair via break-induced replication"/>
    <property type="evidence" value="ECO:0007669"/>
    <property type="project" value="EnsemblFungi"/>
</dbReference>
<dbReference type="EMBL" id="GG692401">
    <property type="protein sequence ID" value="EER31130.1"/>
    <property type="molecule type" value="Genomic_DNA"/>
</dbReference>
<dbReference type="GO" id="GO:0007095">
    <property type="term" value="P:mitotic G2 DNA damage checkpoint signaling"/>
    <property type="evidence" value="ECO:0007669"/>
    <property type="project" value="TreeGrafter"/>
</dbReference>
<keyword evidence="6 16" id="KW-0540">Nuclease</keyword>
<dbReference type="InterPro" id="IPR038487">
    <property type="entry name" value="Mre11_capping_dom"/>
</dbReference>
<evidence type="ECO:0000256" key="18">
    <source>
        <dbReference type="RuleBase" id="RU003447"/>
    </source>
</evidence>
<dbReference type="GO" id="GO:0030145">
    <property type="term" value="F:manganese ion binding"/>
    <property type="evidence" value="ECO:0007669"/>
    <property type="project" value="UniProtKB-UniRule"/>
</dbReference>
<evidence type="ECO:0000256" key="7">
    <source>
        <dbReference type="ARBA" id="ARBA00022723"/>
    </source>
</evidence>
<dbReference type="PANTHER" id="PTHR10139">
    <property type="entry name" value="DOUBLE-STRAND BREAK REPAIR PROTEIN MRE11"/>
    <property type="match status" value="1"/>
</dbReference>
<evidence type="ECO:0000256" key="8">
    <source>
        <dbReference type="ARBA" id="ARBA00022759"/>
    </source>
</evidence>
<dbReference type="GO" id="GO:0003691">
    <property type="term" value="F:double-stranded telomeric DNA binding"/>
    <property type="evidence" value="ECO:0007669"/>
    <property type="project" value="EnsemblFungi"/>
</dbReference>
<dbReference type="InterPro" id="IPR029052">
    <property type="entry name" value="Metallo-depent_PP-like"/>
</dbReference>
<comment type="function">
    <text evidence="16">Core component of the MRN complex, which plays a central role in double-strand break (DSB) repair, DNA recombination, maintenance of telomere integrity and meiosis. The MRN complex is involved in the repair of DNA double-strand breaks (DSBs) via homologous recombination (HR), an error-free mechanism which primarily occurs during S and G2 phases. The complex (1) mediates the end resection of damaged DNA, which generates proper single-stranded DNA, a key initial steps in HR, and is (2) required for the recruitment of other repair factors and efficient activation of ATM and ATR upon DNA damage. Within the MRN complex, MRE11 possesses both single-strand endonuclease activity and double-strand-specific 3'-5' exonuclease activity. MRE11 first endonucleolytically cleaves the 5' strand at DNA DSB ends to prevent non-homologous end joining (NHEJ) and licence HR. It then generates a single-stranded DNA gap via 3' to 5' exonucleolytic degradation, which is required for single-strand invasion and recombination.</text>
</comment>
<dbReference type="GO" id="GO:0006303">
    <property type="term" value="P:double-strand break repair via nonhomologous end joining"/>
    <property type="evidence" value="ECO:0007669"/>
    <property type="project" value="EnsemblFungi"/>
</dbReference>
<dbReference type="GO" id="GO:0000014">
    <property type="term" value="F:single-stranded DNA endodeoxyribonuclease activity"/>
    <property type="evidence" value="ECO:0007669"/>
    <property type="project" value="TreeGrafter"/>
</dbReference>
<dbReference type="InterPro" id="IPR007281">
    <property type="entry name" value="Mre11_DNA-bd"/>
</dbReference>
<evidence type="ECO:0000313" key="21">
    <source>
        <dbReference type="EMBL" id="EER31130.1"/>
    </source>
</evidence>
<sequence>MICLKSNRRSALFFSVSIDEDVTTLTMTGICFCGERKFARDRTNGAGGRQGGREKIKIYHHRQDQTKKKKNATSVIPLVCSCDGFSFISPQREIATFVMPLVDHIEPGPDTIRVLLATDNHVGVYENDPIRGDDAWKTFEEITQLAKQQDVDMIIHGGDLFHINKPSKKSMYHVIKSLRSNCMGDRPCELELLSDPSYLANGVEEINYEDPNLNISVPVFAISGNHDDATGEEFISAIDLLAVTGLINHFGKVRDNDEITVSPVLLQKGTTKLSLYGMSSIRDERLHRLFRDGSVKFQRPSLQTNDWFNFLAFHQNRTEHSYISTIPENFLPNFIDFILWGHEHECIPHPQHNAETKFDVLQGGSSVATQLTEGESAPKHVYVMNIKGKNYSIEAIELKTVRPFVIKDIELSKTDLIPGAASRSDVIAYLTEEAEKAIEEANRVFKEKNGHLFTGESESKLPLPLVRLRVEYSGGFEIENVTRFSNRFVGKVANVNDVVQFYKRKVPPRQKTSLTKKTKFDADLLEEKLSERKANDLKLKDIVSDMLKQTQLTLVPEDGINEAVQKTIDNEDKNALSQFVTREIKRETKALLSIDIDESEFHGSGEKHAKSSFKQFLSQIKELSNPIDLDSINRDLESEPSKPKSKNTRKKPASKSKEMILSSDDSDIEMFVTEDTRRGKSSRKAKSSKPSYAEDDIQILSDEDEYVPPKKSTGRRRR</sequence>
<dbReference type="GO" id="GO:0035753">
    <property type="term" value="P:maintenance of DNA trinucleotide repeats"/>
    <property type="evidence" value="ECO:0007669"/>
    <property type="project" value="EnsemblFungi"/>
</dbReference>
<dbReference type="GO" id="GO:0006284">
    <property type="term" value="P:base-excision repair"/>
    <property type="evidence" value="ECO:0007669"/>
    <property type="project" value="EnsemblFungi"/>
</dbReference>
<dbReference type="GO" id="GO:0035861">
    <property type="term" value="C:site of double-strand break"/>
    <property type="evidence" value="ECO:0007669"/>
    <property type="project" value="EnsemblFungi"/>
</dbReference>
<dbReference type="eggNOG" id="KOG2310">
    <property type="taxonomic scope" value="Eukaryota"/>
</dbReference>
<protein>
    <recommendedName>
        <fullName evidence="16">Double-strand break repair protein</fullName>
    </recommendedName>
</protein>
<dbReference type="Proteomes" id="UP000002037">
    <property type="component" value="Unassembled WGS sequence"/>
</dbReference>
<evidence type="ECO:0000256" key="16">
    <source>
        <dbReference type="PIRNR" id="PIRNR000882"/>
    </source>
</evidence>
<comment type="subcellular location">
    <subcellularLocation>
        <location evidence="3">Chromosome</location>
    </subcellularLocation>
    <subcellularLocation>
        <location evidence="2 16">Nucleus</location>
    </subcellularLocation>
</comment>
<feature type="region of interest" description="Disordered" evidence="19">
    <location>
        <begin position="628"/>
        <end position="718"/>
    </location>
</feature>
<evidence type="ECO:0000256" key="12">
    <source>
        <dbReference type="ARBA" id="ARBA00023204"/>
    </source>
</evidence>
<dbReference type="GO" id="GO:0006357">
    <property type="term" value="P:regulation of transcription by RNA polymerase II"/>
    <property type="evidence" value="ECO:0007669"/>
    <property type="project" value="EnsemblFungi"/>
</dbReference>
<dbReference type="GO" id="GO:0051880">
    <property type="term" value="F:G-quadruplex DNA binding"/>
    <property type="evidence" value="ECO:0007669"/>
    <property type="project" value="EnsemblFungi"/>
</dbReference>
<dbReference type="STRING" id="294747.C5MFL7"/>
<feature type="compositionally biased region" description="Basic residues" evidence="19">
    <location>
        <begin position="643"/>
        <end position="654"/>
    </location>
</feature>
<dbReference type="Gene3D" id="3.60.21.10">
    <property type="match status" value="1"/>
</dbReference>
<keyword evidence="12 16" id="KW-0234">DNA repair</keyword>
<dbReference type="Gene3D" id="3.30.110.110">
    <property type="entry name" value="Mre11, capping domain"/>
    <property type="match status" value="1"/>
</dbReference>
<dbReference type="GO" id="GO:0043047">
    <property type="term" value="F:single-stranded telomeric DNA binding"/>
    <property type="evidence" value="ECO:0007669"/>
    <property type="project" value="EnsemblFungi"/>
</dbReference>
<dbReference type="GO" id="GO:0010791">
    <property type="term" value="P:DNA double-strand break processing involved in repair via synthesis-dependent strand annealing"/>
    <property type="evidence" value="ECO:0007669"/>
    <property type="project" value="EnsemblFungi"/>
</dbReference>
<evidence type="ECO:0000256" key="14">
    <source>
        <dbReference type="ARBA" id="ARBA00023242"/>
    </source>
</evidence>
<evidence type="ECO:0000256" key="9">
    <source>
        <dbReference type="ARBA" id="ARBA00022763"/>
    </source>
</evidence>
<dbReference type="InterPro" id="IPR004843">
    <property type="entry name" value="Calcineurin-like_PHP"/>
</dbReference>
<feature type="domain" description="Mre11 DNA-binding" evidence="20">
    <location>
        <begin position="391"/>
        <end position="567"/>
    </location>
</feature>
<comment type="cofactor">
    <cofactor evidence="1 16">
        <name>Mn(2+)</name>
        <dbReference type="ChEBI" id="CHEBI:29035"/>
    </cofactor>
</comment>
<keyword evidence="13 16" id="KW-0464">Manganese</keyword>
<dbReference type="RefSeq" id="XP_002550562.1">
    <property type="nucleotide sequence ID" value="XM_002550516.1"/>
</dbReference>